<dbReference type="InterPro" id="IPR015422">
    <property type="entry name" value="PyrdxlP-dep_Trfase_small"/>
</dbReference>
<dbReference type="EMBL" id="MU004459">
    <property type="protein sequence ID" value="KAF2650327.1"/>
    <property type="molecule type" value="Genomic_DNA"/>
</dbReference>
<feature type="domain" description="Aminotransferase class I/classII large" evidence="1">
    <location>
        <begin position="50"/>
        <end position="438"/>
    </location>
</feature>
<evidence type="ECO:0000313" key="2">
    <source>
        <dbReference type="EMBL" id="KAF2650327.1"/>
    </source>
</evidence>
<reference evidence="2" key="1">
    <citation type="journal article" date="2020" name="Stud. Mycol.">
        <title>101 Dothideomycetes genomes: a test case for predicting lifestyles and emergence of pathogens.</title>
        <authorList>
            <person name="Haridas S."/>
            <person name="Albert R."/>
            <person name="Binder M."/>
            <person name="Bloem J."/>
            <person name="Labutti K."/>
            <person name="Salamov A."/>
            <person name="Andreopoulos B."/>
            <person name="Baker S."/>
            <person name="Barry K."/>
            <person name="Bills G."/>
            <person name="Bluhm B."/>
            <person name="Cannon C."/>
            <person name="Castanera R."/>
            <person name="Culley D."/>
            <person name="Daum C."/>
            <person name="Ezra D."/>
            <person name="Gonzalez J."/>
            <person name="Henrissat B."/>
            <person name="Kuo A."/>
            <person name="Liang C."/>
            <person name="Lipzen A."/>
            <person name="Lutzoni F."/>
            <person name="Magnuson J."/>
            <person name="Mondo S."/>
            <person name="Nolan M."/>
            <person name="Ohm R."/>
            <person name="Pangilinan J."/>
            <person name="Park H.-J."/>
            <person name="Ramirez L."/>
            <person name="Alfaro M."/>
            <person name="Sun H."/>
            <person name="Tritt A."/>
            <person name="Yoshinaga Y."/>
            <person name="Zwiers L.-H."/>
            <person name="Turgeon B."/>
            <person name="Goodwin S."/>
            <person name="Spatafora J."/>
            <person name="Crous P."/>
            <person name="Grigoriev I."/>
        </authorList>
    </citation>
    <scope>NUCLEOTIDE SEQUENCE</scope>
    <source>
        <strain evidence="2">CBS 122681</strain>
    </source>
</reference>
<sequence length="471" mass="52306">MSPHMESSAISKPLINLLRGWPNPSLLSVQLFDKATHRVLTNKANAIPGMLYGPDEGDARLRKGVASWLTSFYSASKPITEDRIAVSGGASQAIANILQVYTDPIYTRNVWLVSPSYMLVFRIFEDSGFAHKLRAVPSEDDEGIDIDFLRAQIRMSEEKAIQDGITEPHLKPQRPWAKVYKHIIYAVPTFSNPTSKTMTLQKREDLVRLAREYDALIICDDVYDFLQWPSSLHATNLSRDKAALPRIVDVDRYLDGGTKRPGADGFGNSLSNGSFSKISGPGLRTGWVEGTENFAYGVAQTGSSRSGGAPSHLTATFVAETLESGELQRYVYETLQPTYGRRYQKMVGAINKELIPLGVELPQTERDVVGGYFIWLTLPHPLKGSLVTKRAEEENLIVAPGQIFEVPGDNADIHFERDLRLCFAWEEEDKLVEGIERLASCIRRLQSEGGGEPLSPAAEAEMHKRLVGVRS</sequence>
<evidence type="ECO:0000313" key="3">
    <source>
        <dbReference type="Proteomes" id="UP000799324"/>
    </source>
</evidence>
<organism evidence="2 3">
    <name type="scientific">Lophiostoma macrostomum CBS 122681</name>
    <dbReference type="NCBI Taxonomy" id="1314788"/>
    <lineage>
        <taxon>Eukaryota</taxon>
        <taxon>Fungi</taxon>
        <taxon>Dikarya</taxon>
        <taxon>Ascomycota</taxon>
        <taxon>Pezizomycotina</taxon>
        <taxon>Dothideomycetes</taxon>
        <taxon>Pleosporomycetidae</taxon>
        <taxon>Pleosporales</taxon>
        <taxon>Lophiostomataceae</taxon>
        <taxon>Lophiostoma</taxon>
    </lineage>
</organism>
<dbReference type="SUPFAM" id="SSF53383">
    <property type="entry name" value="PLP-dependent transferases"/>
    <property type="match status" value="1"/>
</dbReference>
<dbReference type="GO" id="GO:0030170">
    <property type="term" value="F:pyridoxal phosphate binding"/>
    <property type="evidence" value="ECO:0007669"/>
    <property type="project" value="InterPro"/>
</dbReference>
<dbReference type="FunFam" id="3.40.640.10:FF:000080">
    <property type="entry name" value="Aminotransferase, putative"/>
    <property type="match status" value="1"/>
</dbReference>
<dbReference type="Gene3D" id="3.90.1150.10">
    <property type="entry name" value="Aspartate Aminotransferase, domain 1"/>
    <property type="match status" value="1"/>
</dbReference>
<dbReference type="PANTHER" id="PTHR42858">
    <property type="entry name" value="AMINOTRANSFERASE"/>
    <property type="match status" value="1"/>
</dbReference>
<dbReference type="PANTHER" id="PTHR42858:SF1">
    <property type="entry name" value="LD15494P"/>
    <property type="match status" value="1"/>
</dbReference>
<dbReference type="OrthoDB" id="7042322at2759"/>
<dbReference type="GO" id="GO:0047536">
    <property type="term" value="F:2-aminoadipate transaminase activity"/>
    <property type="evidence" value="ECO:0007669"/>
    <property type="project" value="TreeGrafter"/>
</dbReference>
<evidence type="ECO:0000259" key="1">
    <source>
        <dbReference type="Pfam" id="PF00155"/>
    </source>
</evidence>
<proteinExistence type="predicted"/>
<dbReference type="InterPro" id="IPR015424">
    <property type="entry name" value="PyrdxlP-dep_Trfase"/>
</dbReference>
<dbReference type="Gene3D" id="3.40.640.10">
    <property type="entry name" value="Type I PLP-dependent aspartate aminotransferase-like (Major domain)"/>
    <property type="match status" value="1"/>
</dbReference>
<dbReference type="AlphaFoldDB" id="A0A6A6STF2"/>
<name>A0A6A6STF2_9PLEO</name>
<dbReference type="InterPro" id="IPR004839">
    <property type="entry name" value="Aminotransferase_I/II_large"/>
</dbReference>
<dbReference type="Proteomes" id="UP000799324">
    <property type="component" value="Unassembled WGS sequence"/>
</dbReference>
<dbReference type="CDD" id="cd00609">
    <property type="entry name" value="AAT_like"/>
    <property type="match status" value="1"/>
</dbReference>
<keyword evidence="2" id="KW-0808">Transferase</keyword>
<gene>
    <name evidence="2" type="ORF">K491DRAFT_697384</name>
</gene>
<dbReference type="Pfam" id="PF00155">
    <property type="entry name" value="Aminotran_1_2"/>
    <property type="match status" value="1"/>
</dbReference>
<keyword evidence="3" id="KW-1185">Reference proteome</keyword>
<protein>
    <submittedName>
        <fullName evidence="2">PLP-dependent transferase</fullName>
    </submittedName>
</protein>
<accession>A0A6A6STF2</accession>
<dbReference type="InterPro" id="IPR015421">
    <property type="entry name" value="PyrdxlP-dep_Trfase_major"/>
</dbReference>